<dbReference type="EC" id="6.3.4.19" evidence="1"/>
<evidence type="ECO:0000256" key="7">
    <source>
        <dbReference type="ARBA" id="ARBA00048539"/>
    </source>
</evidence>
<dbReference type="CDD" id="cd01992">
    <property type="entry name" value="TilS_N"/>
    <property type="match status" value="1"/>
</dbReference>
<dbReference type="GO" id="GO:0032267">
    <property type="term" value="F:tRNA(Ile)-lysidine synthase activity"/>
    <property type="evidence" value="ECO:0007669"/>
    <property type="project" value="UniProtKB-EC"/>
</dbReference>
<sequence length="316" mass="33906">MINLDLRQGILASLSDLEAGDLVLVGLSGGADSLSLLKCALHVGSERTISVGAVIIDHQLQAESANTSNRVAGIARELGADPVLVINVDVAKGPSSGGMEAAARNARRIAFNNVLTEHKAKAILLGHTLEDQGETVLLGLARGSGARSLSGMRAKEGIYRRPFLGITRQIVRDEVADLDVFEDPHNSDLKYSRVRVRNLVLPVMETQLGPGVTQALARSADLLRDDADALDALARFEITRVGDDVNLLGALPRAIRTRVIRQLAITNGCPINDLTRDHVLAVDALLTNWHGQGALNLPGAVSVERRHERLTFTKDK</sequence>
<dbReference type="Gene3D" id="3.40.50.620">
    <property type="entry name" value="HUPs"/>
    <property type="match status" value="1"/>
</dbReference>
<evidence type="ECO:0000256" key="3">
    <source>
        <dbReference type="ARBA" id="ARBA00022598"/>
    </source>
</evidence>
<reference evidence="10" key="1">
    <citation type="submission" date="2014-06" db="EMBL/GenBank/DDBJ databases">
        <title>Key roles for freshwater Actinobacteria revealed by deep metagenomic sequencing.</title>
        <authorList>
            <person name="Ghai R."/>
            <person name="Mizuno C.M."/>
            <person name="Picazo A."/>
            <person name="Camacho A."/>
            <person name="Rodriguez-Valera F."/>
        </authorList>
    </citation>
    <scope>NUCLEOTIDE SEQUENCE</scope>
</reference>
<keyword evidence="5" id="KW-0547">Nucleotide-binding</keyword>
<feature type="domain" description="tRNA(Ile)-lysidine synthase substrate-binding" evidence="9">
    <location>
        <begin position="245"/>
        <end position="310"/>
    </location>
</feature>
<dbReference type="GO" id="GO:0008033">
    <property type="term" value="P:tRNA processing"/>
    <property type="evidence" value="ECO:0007669"/>
    <property type="project" value="UniProtKB-KW"/>
</dbReference>
<name>A0A094PZX7_9ZZZZ</name>
<dbReference type="InterPro" id="IPR011063">
    <property type="entry name" value="TilS/TtcA_N"/>
</dbReference>
<keyword evidence="6" id="KW-0067">ATP-binding</keyword>
<dbReference type="Pfam" id="PF09179">
    <property type="entry name" value="TilS"/>
    <property type="match status" value="1"/>
</dbReference>
<dbReference type="InterPro" id="IPR012795">
    <property type="entry name" value="tRNA_Ile_lys_synt_N"/>
</dbReference>
<comment type="catalytic activity">
    <reaction evidence="7">
        <text>cytidine(34) in tRNA(Ile2) + L-lysine + ATP = lysidine(34) in tRNA(Ile2) + AMP + diphosphate + H(+)</text>
        <dbReference type="Rhea" id="RHEA:43744"/>
        <dbReference type="Rhea" id="RHEA-COMP:10625"/>
        <dbReference type="Rhea" id="RHEA-COMP:10670"/>
        <dbReference type="ChEBI" id="CHEBI:15378"/>
        <dbReference type="ChEBI" id="CHEBI:30616"/>
        <dbReference type="ChEBI" id="CHEBI:32551"/>
        <dbReference type="ChEBI" id="CHEBI:33019"/>
        <dbReference type="ChEBI" id="CHEBI:82748"/>
        <dbReference type="ChEBI" id="CHEBI:83665"/>
        <dbReference type="ChEBI" id="CHEBI:456215"/>
        <dbReference type="EC" id="6.3.4.19"/>
    </reaction>
</comment>
<dbReference type="HAMAP" id="MF_01161">
    <property type="entry name" value="tRNA_Ile_lys_synt"/>
    <property type="match status" value="1"/>
</dbReference>
<dbReference type="NCBIfam" id="TIGR02432">
    <property type="entry name" value="lysidine_TilS_N"/>
    <property type="match status" value="1"/>
</dbReference>
<gene>
    <name evidence="10" type="ORF">GM51_12095</name>
</gene>
<organism evidence="10">
    <name type="scientific">freshwater metagenome</name>
    <dbReference type="NCBI Taxonomy" id="449393"/>
    <lineage>
        <taxon>unclassified sequences</taxon>
        <taxon>metagenomes</taxon>
        <taxon>ecological metagenomes</taxon>
    </lineage>
</organism>
<dbReference type="PANTHER" id="PTHR43033:SF1">
    <property type="entry name" value="TRNA(ILE)-LYSIDINE SYNTHASE-RELATED"/>
    <property type="match status" value="1"/>
</dbReference>
<evidence type="ECO:0000259" key="8">
    <source>
        <dbReference type="Pfam" id="PF01171"/>
    </source>
</evidence>
<evidence type="ECO:0000256" key="4">
    <source>
        <dbReference type="ARBA" id="ARBA00022694"/>
    </source>
</evidence>
<dbReference type="PANTHER" id="PTHR43033">
    <property type="entry name" value="TRNA(ILE)-LYSIDINE SYNTHASE-RELATED"/>
    <property type="match status" value="1"/>
</dbReference>
<protein>
    <recommendedName>
        <fullName evidence="1">tRNA(Ile)-lysidine synthetase</fullName>
        <ecNumber evidence="1">6.3.4.19</ecNumber>
    </recommendedName>
</protein>
<evidence type="ECO:0000256" key="2">
    <source>
        <dbReference type="ARBA" id="ARBA00022490"/>
    </source>
</evidence>
<dbReference type="InterPro" id="IPR014729">
    <property type="entry name" value="Rossmann-like_a/b/a_fold"/>
</dbReference>
<proteinExistence type="inferred from homology"/>
<keyword evidence="2" id="KW-0963">Cytoplasm</keyword>
<dbReference type="SUPFAM" id="SSF82829">
    <property type="entry name" value="MesJ substrate recognition domain-like"/>
    <property type="match status" value="1"/>
</dbReference>
<evidence type="ECO:0000256" key="1">
    <source>
        <dbReference type="ARBA" id="ARBA00013267"/>
    </source>
</evidence>
<dbReference type="AlphaFoldDB" id="A0A094PZX7"/>
<dbReference type="GO" id="GO:0005737">
    <property type="term" value="C:cytoplasm"/>
    <property type="evidence" value="ECO:0007669"/>
    <property type="project" value="InterPro"/>
</dbReference>
<dbReference type="EMBL" id="JNSL01000078">
    <property type="protein sequence ID" value="KGA16682.1"/>
    <property type="molecule type" value="Genomic_DNA"/>
</dbReference>
<dbReference type="Gene3D" id="1.20.59.20">
    <property type="match status" value="1"/>
</dbReference>
<comment type="caution">
    <text evidence="10">The sequence shown here is derived from an EMBL/GenBank/DDBJ whole genome shotgun (WGS) entry which is preliminary data.</text>
</comment>
<dbReference type="InterPro" id="IPR015262">
    <property type="entry name" value="tRNA_Ile_lys_synt_subst-bd"/>
</dbReference>
<keyword evidence="4" id="KW-0819">tRNA processing</keyword>
<feature type="domain" description="tRNA(Ile)-lysidine/2-thiocytidine synthase N-terminal" evidence="8">
    <location>
        <begin position="23"/>
        <end position="198"/>
    </location>
</feature>
<evidence type="ECO:0000256" key="6">
    <source>
        <dbReference type="ARBA" id="ARBA00022840"/>
    </source>
</evidence>
<dbReference type="GO" id="GO:0005524">
    <property type="term" value="F:ATP binding"/>
    <property type="evidence" value="ECO:0007669"/>
    <property type="project" value="UniProtKB-KW"/>
</dbReference>
<accession>A0A094PZX7</accession>
<dbReference type="SUPFAM" id="SSF52402">
    <property type="entry name" value="Adenine nucleotide alpha hydrolases-like"/>
    <property type="match status" value="1"/>
</dbReference>
<dbReference type="Pfam" id="PF01171">
    <property type="entry name" value="ATP_bind_3"/>
    <property type="match status" value="1"/>
</dbReference>
<keyword evidence="3" id="KW-0436">Ligase</keyword>
<evidence type="ECO:0000259" key="9">
    <source>
        <dbReference type="Pfam" id="PF09179"/>
    </source>
</evidence>
<dbReference type="InterPro" id="IPR012094">
    <property type="entry name" value="tRNA_Ile_lys_synt"/>
</dbReference>
<evidence type="ECO:0000256" key="5">
    <source>
        <dbReference type="ARBA" id="ARBA00022741"/>
    </source>
</evidence>
<evidence type="ECO:0000313" key="10">
    <source>
        <dbReference type="EMBL" id="KGA16682.1"/>
    </source>
</evidence>